<evidence type="ECO:0008006" key="3">
    <source>
        <dbReference type="Google" id="ProtNLM"/>
    </source>
</evidence>
<dbReference type="Proteomes" id="UP000199695">
    <property type="component" value="Unassembled WGS sequence"/>
</dbReference>
<proteinExistence type="predicted"/>
<dbReference type="PROSITE" id="PS51257">
    <property type="entry name" value="PROKAR_LIPOPROTEIN"/>
    <property type="match status" value="1"/>
</dbReference>
<protein>
    <recommendedName>
        <fullName evidence="3">Spore germination protein KC</fullName>
    </recommendedName>
</protein>
<dbReference type="AlphaFoldDB" id="A0A1H8HFR7"/>
<gene>
    <name evidence="1" type="ORF">SAMN05444955_11413</name>
</gene>
<sequence>MKPGKPHWIASLLILCLISGCWDLDDLRDVRLIYAIALDSVPEGRLKMTGVIRETRSRRATR</sequence>
<name>A0A1H8HFR7_9BACL</name>
<evidence type="ECO:0000313" key="2">
    <source>
        <dbReference type="Proteomes" id="UP000199695"/>
    </source>
</evidence>
<reference evidence="1 2" key="1">
    <citation type="submission" date="2016-10" db="EMBL/GenBank/DDBJ databases">
        <authorList>
            <person name="de Groot N.N."/>
        </authorList>
    </citation>
    <scope>NUCLEOTIDE SEQUENCE [LARGE SCALE GENOMIC DNA]</scope>
    <source>
        <strain evidence="1 2">DSM 46701</strain>
    </source>
</reference>
<accession>A0A1H8HFR7</accession>
<organism evidence="1 2">
    <name type="scientific">Lihuaxuella thermophila</name>
    <dbReference type="NCBI Taxonomy" id="1173111"/>
    <lineage>
        <taxon>Bacteria</taxon>
        <taxon>Bacillati</taxon>
        <taxon>Bacillota</taxon>
        <taxon>Bacilli</taxon>
        <taxon>Bacillales</taxon>
        <taxon>Thermoactinomycetaceae</taxon>
        <taxon>Lihuaxuella</taxon>
    </lineage>
</organism>
<keyword evidence="2" id="KW-1185">Reference proteome</keyword>
<dbReference type="EMBL" id="FOCQ01000014">
    <property type="protein sequence ID" value="SEN55053.1"/>
    <property type="molecule type" value="Genomic_DNA"/>
</dbReference>
<dbReference type="STRING" id="1173111.SAMN05444955_11413"/>
<evidence type="ECO:0000313" key="1">
    <source>
        <dbReference type="EMBL" id="SEN55053.1"/>
    </source>
</evidence>